<evidence type="ECO:0000313" key="2">
    <source>
        <dbReference type="EMBL" id="POM81799.1"/>
    </source>
</evidence>
<evidence type="ECO:0000313" key="3">
    <source>
        <dbReference type="Proteomes" id="UP000237271"/>
    </source>
</evidence>
<accession>A0A2P4YVH8</accession>
<gene>
    <name evidence="2" type="ORF">PHPALM_183</name>
</gene>
<dbReference type="Proteomes" id="UP000237271">
    <property type="component" value="Unassembled WGS sequence"/>
</dbReference>
<sequence>MCWMSLTMKSLSVHFSGSCLMLGVNRLVDIGYTNHINSDALRAAAWSAPSSAFDSDPTSYPQLLNDVAGPIVELRDRVVSTLALLIYA</sequence>
<evidence type="ECO:0000256" key="1">
    <source>
        <dbReference type="SAM" id="SignalP"/>
    </source>
</evidence>
<protein>
    <submittedName>
        <fullName evidence="2">Uncharacterized protein</fullName>
    </submittedName>
</protein>
<organism evidence="2 3">
    <name type="scientific">Phytophthora palmivora</name>
    <dbReference type="NCBI Taxonomy" id="4796"/>
    <lineage>
        <taxon>Eukaryota</taxon>
        <taxon>Sar</taxon>
        <taxon>Stramenopiles</taxon>
        <taxon>Oomycota</taxon>
        <taxon>Peronosporomycetes</taxon>
        <taxon>Peronosporales</taxon>
        <taxon>Peronosporaceae</taxon>
        <taxon>Phytophthora</taxon>
    </lineage>
</organism>
<proteinExistence type="predicted"/>
<feature type="signal peptide" evidence="1">
    <location>
        <begin position="1"/>
        <end position="18"/>
    </location>
</feature>
<reference evidence="2 3" key="1">
    <citation type="journal article" date="2017" name="Genome Biol. Evol.">
        <title>Phytophthora megakarya and P. palmivora, closely related causal agents of cacao black pod rot, underwent increases in genome sizes and gene numbers by different mechanisms.</title>
        <authorList>
            <person name="Ali S.S."/>
            <person name="Shao J."/>
            <person name="Lary D.J."/>
            <person name="Kronmiller B."/>
            <person name="Shen D."/>
            <person name="Strem M.D."/>
            <person name="Amoako-Attah I."/>
            <person name="Akrofi A.Y."/>
            <person name="Begoude B.A."/>
            <person name="Ten Hoopen G.M."/>
            <person name="Coulibaly K."/>
            <person name="Kebe B.I."/>
            <person name="Melnick R.L."/>
            <person name="Guiltinan M.J."/>
            <person name="Tyler B.M."/>
            <person name="Meinhardt L.W."/>
            <person name="Bailey B.A."/>
        </authorList>
    </citation>
    <scope>NUCLEOTIDE SEQUENCE [LARGE SCALE GENOMIC DNA]</scope>
    <source>
        <strain evidence="3">sbr112.9</strain>
    </source>
</reference>
<keyword evidence="1" id="KW-0732">Signal</keyword>
<dbReference type="AlphaFoldDB" id="A0A2P4YVH8"/>
<name>A0A2P4YVH8_9STRA</name>
<feature type="chain" id="PRO_5015128774" evidence="1">
    <location>
        <begin position="19"/>
        <end position="88"/>
    </location>
</feature>
<comment type="caution">
    <text evidence="2">The sequence shown here is derived from an EMBL/GenBank/DDBJ whole genome shotgun (WGS) entry which is preliminary data.</text>
</comment>
<keyword evidence="3" id="KW-1185">Reference proteome</keyword>
<dbReference type="EMBL" id="NCKW01000016">
    <property type="protein sequence ID" value="POM81799.1"/>
    <property type="molecule type" value="Genomic_DNA"/>
</dbReference>